<proteinExistence type="predicted"/>
<protein>
    <submittedName>
        <fullName evidence="1">Guanine nucleotide-binding protein subunit beta</fullName>
    </submittedName>
</protein>
<reference evidence="1" key="1">
    <citation type="submission" date="2022-06" db="EMBL/GenBank/DDBJ databases">
        <authorList>
            <person name="Legras J.-L."/>
            <person name="Devillers H."/>
            <person name="Grondin C."/>
        </authorList>
    </citation>
    <scope>NUCLEOTIDE SEQUENCE</scope>
    <source>
        <strain evidence="1">CLIB 1444</strain>
    </source>
</reference>
<comment type="caution">
    <text evidence="1">The sequence shown here is derived from an EMBL/GenBank/DDBJ whole genome shotgun (WGS) entry which is preliminary data.</text>
</comment>
<sequence length="395" mass="44354">MDNKAITDKIETINNQISTAKNEARSLYTEIESVKTKVRDGGLKENSYKIKSIPNHSINPKLYNTLEGHQSKISQIQWNKESDKILSGSQDGYMIIWDAITGYKKNIIELDNQWLLTCSLSPSGEMIASGGLDNNLTIYKIGDQTTNRPNVNYFNSSVQYIFKGHRAYISDSKFLNSHQIITSSGDMKNMMWDLHKGDKVREFIDHTGDILCLSTFNNENNIFMSGSCDGYVKMWDVRQKSSVQNLFISNYDINTLKVFPQGKSFVSGSDDGIIRFFDLRSDCELSQYSITSEFKNFSSEPSFGWKQDNLSSRNSLNSVSSMDSINILSVDFSRSGRLIYSCYSDFGCLIWDSLKGEIIGAIGGHLNKVNQVSVAPDGIGVCTASWDSTIKVWAP</sequence>
<dbReference type="Proteomes" id="UP001152531">
    <property type="component" value="Unassembled WGS sequence"/>
</dbReference>
<keyword evidence="2" id="KW-1185">Reference proteome</keyword>
<organism evidence="1 2">
    <name type="scientific">[Candida] jaroonii</name>
    <dbReference type="NCBI Taxonomy" id="467808"/>
    <lineage>
        <taxon>Eukaryota</taxon>
        <taxon>Fungi</taxon>
        <taxon>Dikarya</taxon>
        <taxon>Ascomycota</taxon>
        <taxon>Saccharomycotina</taxon>
        <taxon>Pichiomycetes</taxon>
        <taxon>Debaryomycetaceae</taxon>
        <taxon>Yamadazyma</taxon>
    </lineage>
</organism>
<gene>
    <name evidence="1" type="ORF">CLIB1444_02S17964</name>
</gene>
<evidence type="ECO:0000313" key="1">
    <source>
        <dbReference type="EMBL" id="CAH6719851.1"/>
    </source>
</evidence>
<dbReference type="EMBL" id="CALSDN010000002">
    <property type="protein sequence ID" value="CAH6719851.1"/>
    <property type="molecule type" value="Genomic_DNA"/>
</dbReference>
<name>A0ACA9Y501_9ASCO</name>
<evidence type="ECO:0000313" key="2">
    <source>
        <dbReference type="Proteomes" id="UP001152531"/>
    </source>
</evidence>
<accession>A0ACA9Y501</accession>